<sequence>MEVPDYNGGGIAAVPNTLLAHFGLPPRGPQIRFGLGLSSRKIALILLDGLGFNTFAKIAGEYSGMFRGLYRATSVFPTTTSAALTSLSTGLAPCQHGVVAWSFYLKEAGAVIDSLNMSPMLGERDGLSNAGYELKALFNAPTVFADLAKAGVKSKVFLPKGLGGGISRILYDGAEIFEYVSHYDALINAGRFLQQNDAAYAYVYISTVDSVAHRYGPRSDEVLVAARGVLDSVTKLAGQYMAGADVIITADHGHEEIARNENLSKDVELLDALSMPPYGDPRALYLKPSAEPRRLAELLARHGEFSLMSREEALKAGLLGSCEGRFAERIGDYIALPGRGLSAIYLYKQKNEDPLKFRGHHGGLTEDELYIPLILL</sequence>
<dbReference type="KEGG" id="tuz:TUZN_1889"/>
<dbReference type="PANTHER" id="PTHR10151:SF120">
    <property type="entry name" value="BIS(5'-ADENOSYL)-TRIPHOSPHATASE"/>
    <property type="match status" value="1"/>
</dbReference>
<evidence type="ECO:0000313" key="2">
    <source>
        <dbReference type="Proteomes" id="UP000008138"/>
    </source>
</evidence>
<dbReference type="eggNOG" id="arCOG01378">
    <property type="taxonomic scope" value="Archaea"/>
</dbReference>
<protein>
    <submittedName>
        <fullName evidence="1">Type I phosphodiesterase/nucleotide pyrophosphatase</fullName>
    </submittedName>
</protein>
<evidence type="ECO:0000313" key="1">
    <source>
        <dbReference type="EMBL" id="AEA13349.1"/>
    </source>
</evidence>
<dbReference type="SUPFAM" id="SSF53649">
    <property type="entry name" value="Alkaline phosphatase-like"/>
    <property type="match status" value="1"/>
</dbReference>
<dbReference type="Pfam" id="PF01663">
    <property type="entry name" value="Phosphodiest"/>
    <property type="match status" value="1"/>
</dbReference>
<dbReference type="InterPro" id="IPR017850">
    <property type="entry name" value="Alkaline_phosphatase_core_sf"/>
</dbReference>
<dbReference type="Gene3D" id="3.40.720.10">
    <property type="entry name" value="Alkaline Phosphatase, subunit A"/>
    <property type="match status" value="1"/>
</dbReference>
<dbReference type="InterPro" id="IPR002591">
    <property type="entry name" value="Phosphodiest/P_Trfase"/>
</dbReference>
<dbReference type="EMBL" id="CP002590">
    <property type="protein sequence ID" value="AEA13349.1"/>
    <property type="molecule type" value="Genomic_DNA"/>
</dbReference>
<dbReference type="STRING" id="999630.TUZN_1889"/>
<accession>F2L4B7</accession>
<dbReference type="AlphaFoldDB" id="F2L4B7"/>
<proteinExistence type="predicted"/>
<dbReference type="GeneID" id="10361402"/>
<keyword evidence="2" id="KW-1185">Reference proteome</keyword>
<dbReference type="Proteomes" id="UP000008138">
    <property type="component" value="Chromosome"/>
</dbReference>
<reference evidence="1 2" key="1">
    <citation type="journal article" date="2011" name="J. Bacteriol.">
        <title>Complete genome sequence of the thermoacidophilic crenarchaeon Thermoproteus uzoniensis 768-20.</title>
        <authorList>
            <person name="Mardanov A.V."/>
            <person name="Gumerov V.M."/>
            <person name="Beletsky A.V."/>
            <person name="Prokofeva M.I."/>
            <person name="Bonch-Osmolovskaya E.A."/>
            <person name="Ravin N.V."/>
            <person name="Skryabin K.G."/>
        </authorList>
    </citation>
    <scope>NUCLEOTIDE SEQUENCE [LARGE SCALE GENOMIC DNA]</scope>
    <source>
        <strain evidence="1 2">768-20</strain>
    </source>
</reference>
<dbReference type="GO" id="GO:0016787">
    <property type="term" value="F:hydrolase activity"/>
    <property type="evidence" value="ECO:0007669"/>
    <property type="project" value="UniProtKB-ARBA"/>
</dbReference>
<dbReference type="PANTHER" id="PTHR10151">
    <property type="entry name" value="ECTONUCLEOTIDE PYROPHOSPHATASE/PHOSPHODIESTERASE"/>
    <property type="match status" value="1"/>
</dbReference>
<name>F2L4B7_THEU7</name>
<dbReference type="OrthoDB" id="33550at2157"/>
<gene>
    <name evidence="1" type="ordered locus">TUZN_1889</name>
</gene>
<reference key="2">
    <citation type="submission" date="2011-03" db="EMBL/GenBank/DDBJ databases">
        <title>Complete genome sequence of the thermoacidophilic crenarchaeon Thermoproteus uzoniensis 768-20.</title>
        <authorList>
            <person name="Mardanov A.V."/>
            <person name="Gumerov V.M."/>
            <person name="Beletsky A.V."/>
            <person name="Prokofeva M.I."/>
            <person name="Bonch-Osmolovskaya E.A."/>
            <person name="Ravin N.V."/>
            <person name="Skryabin K.G."/>
        </authorList>
    </citation>
    <scope>NUCLEOTIDE SEQUENCE</scope>
    <source>
        <strain>768-20</strain>
    </source>
</reference>
<dbReference type="RefSeq" id="WP_013680684.1">
    <property type="nucleotide sequence ID" value="NC_015315.1"/>
</dbReference>
<dbReference type="HOGENOM" id="CLU_039939_1_0_2"/>
<organism evidence="1 2">
    <name type="scientific">Thermoproteus uzoniensis (strain 768-20)</name>
    <dbReference type="NCBI Taxonomy" id="999630"/>
    <lineage>
        <taxon>Archaea</taxon>
        <taxon>Thermoproteota</taxon>
        <taxon>Thermoprotei</taxon>
        <taxon>Thermoproteales</taxon>
        <taxon>Thermoproteaceae</taxon>
        <taxon>Thermoproteus</taxon>
    </lineage>
</organism>